<proteinExistence type="predicted"/>
<feature type="region of interest" description="Disordered" evidence="1">
    <location>
        <begin position="390"/>
        <end position="444"/>
    </location>
</feature>
<keyword evidence="2" id="KW-0812">Transmembrane</keyword>
<feature type="compositionally biased region" description="Basic and acidic residues" evidence="1">
    <location>
        <begin position="29"/>
        <end position="44"/>
    </location>
</feature>
<feature type="region of interest" description="Disordered" evidence="1">
    <location>
        <begin position="72"/>
        <end position="103"/>
    </location>
</feature>
<organism evidence="3 4">
    <name type="scientific">Xylaria bambusicola</name>
    <dbReference type="NCBI Taxonomy" id="326684"/>
    <lineage>
        <taxon>Eukaryota</taxon>
        <taxon>Fungi</taxon>
        <taxon>Dikarya</taxon>
        <taxon>Ascomycota</taxon>
        <taxon>Pezizomycotina</taxon>
        <taxon>Sordariomycetes</taxon>
        <taxon>Xylariomycetidae</taxon>
        <taxon>Xylariales</taxon>
        <taxon>Xylariaceae</taxon>
        <taxon>Xylaria</taxon>
    </lineage>
</organism>
<feature type="compositionally biased region" description="Polar residues" evidence="1">
    <location>
        <begin position="400"/>
        <end position="421"/>
    </location>
</feature>
<reference evidence="3 4" key="1">
    <citation type="submission" date="2023-10" db="EMBL/GenBank/DDBJ databases">
        <title>Draft genome sequence of Xylaria bambusicola isolate GMP-LS, the root and basal stem rot pathogen of sugarcane in Indonesia.</title>
        <authorList>
            <person name="Selvaraj P."/>
            <person name="Muralishankar V."/>
            <person name="Muruganantham S."/>
            <person name="Sp S."/>
            <person name="Haryani S."/>
            <person name="Lau K.J.X."/>
            <person name="Naqvi N.I."/>
        </authorList>
    </citation>
    <scope>NUCLEOTIDE SEQUENCE [LARGE SCALE GENOMIC DNA]</scope>
    <source>
        <strain evidence="3">GMP-LS</strain>
    </source>
</reference>
<feature type="compositionally biased region" description="Polar residues" evidence="1">
    <location>
        <begin position="91"/>
        <end position="103"/>
    </location>
</feature>
<sequence length="511" mass="56349">MDSPTNDDHDDLWSPPLDAGGRATKRRRTTDGERGVMRDSKESGLPHFIGSGSGIHLIRTVYDVLARAHTDHSRTPHGAAADLVSGEEDPSTSGLHTRGSVPTSPFWQSEEVAGSAAAHPIFPFLHGPAFLGVLEQVGEHGIKALNQADAIVVRSLLSISPNNISASLNFVLSSPAFISNIQAALCMASRNGGIIVRMPFNLGLHRCPSRYPNFNAHDAWANEVYDLTNTNPLSRTSLIGGPNEGECDTSDNYISSSYRVLLIILQATSCVRFRHTIFSSCLPGMRQCIKGYIYTTTSNSLGCEGNEMHLKHSFLLWLSLTWSIWMSCFALTYAAMKRITTPIYANRELRVFKFLSLRQTLWPDRCILAVEQLISFLAQVCINEKQSIATAPRNQKRPQSKYSTKTTGIPATSSQPLNPNTSREDRRCSRPRQPRLDNKGALNWRSQDITSSAGASLPATADTQDYSSSNFSEFFPNVTYDYTNMLGMADPLGPRFCELCPGSGYPRHDRV</sequence>
<keyword evidence="2" id="KW-1133">Transmembrane helix</keyword>
<accession>A0AAN7ZE92</accession>
<dbReference type="CDD" id="cd12148">
    <property type="entry name" value="fungal_TF_MHR"/>
    <property type="match status" value="1"/>
</dbReference>
<keyword evidence="4" id="KW-1185">Reference proteome</keyword>
<dbReference type="EMBL" id="JAWHQM010000162">
    <property type="protein sequence ID" value="KAK5637611.1"/>
    <property type="molecule type" value="Genomic_DNA"/>
</dbReference>
<evidence type="ECO:0000313" key="4">
    <source>
        <dbReference type="Proteomes" id="UP001305414"/>
    </source>
</evidence>
<name>A0AAN7ZE92_9PEZI</name>
<evidence type="ECO:0000256" key="2">
    <source>
        <dbReference type="SAM" id="Phobius"/>
    </source>
</evidence>
<feature type="compositionally biased region" description="Basic and acidic residues" evidence="1">
    <location>
        <begin position="422"/>
        <end position="438"/>
    </location>
</feature>
<protein>
    <submittedName>
        <fullName evidence="3">Uncharacterized protein</fullName>
    </submittedName>
</protein>
<evidence type="ECO:0000256" key="1">
    <source>
        <dbReference type="SAM" id="MobiDB-lite"/>
    </source>
</evidence>
<feature type="region of interest" description="Disordered" evidence="1">
    <location>
        <begin position="1"/>
        <end position="45"/>
    </location>
</feature>
<dbReference type="AlphaFoldDB" id="A0AAN7ZE92"/>
<evidence type="ECO:0000313" key="3">
    <source>
        <dbReference type="EMBL" id="KAK5637611.1"/>
    </source>
</evidence>
<keyword evidence="2" id="KW-0472">Membrane</keyword>
<feature type="transmembrane region" description="Helical" evidence="2">
    <location>
        <begin position="314"/>
        <end position="336"/>
    </location>
</feature>
<dbReference type="Proteomes" id="UP001305414">
    <property type="component" value="Unassembled WGS sequence"/>
</dbReference>
<comment type="caution">
    <text evidence="3">The sequence shown here is derived from an EMBL/GenBank/DDBJ whole genome shotgun (WGS) entry which is preliminary data.</text>
</comment>
<gene>
    <name evidence="3" type="ORF">RRF57_013326</name>
</gene>